<dbReference type="InterPro" id="IPR038883">
    <property type="entry name" value="AN11006-like"/>
</dbReference>
<proteinExistence type="predicted"/>
<dbReference type="EMBL" id="MU006288">
    <property type="protein sequence ID" value="KAF2856805.1"/>
    <property type="molecule type" value="Genomic_DNA"/>
</dbReference>
<protein>
    <recommendedName>
        <fullName evidence="3">F-box domain-containing protein</fullName>
    </recommendedName>
</protein>
<gene>
    <name evidence="1" type="ORF">T440DRAFT_463023</name>
</gene>
<dbReference type="AlphaFoldDB" id="A0A6A7BQ27"/>
<reference evidence="1" key="1">
    <citation type="submission" date="2020-01" db="EMBL/GenBank/DDBJ databases">
        <authorList>
            <consortium name="DOE Joint Genome Institute"/>
            <person name="Haridas S."/>
            <person name="Albert R."/>
            <person name="Binder M."/>
            <person name="Bloem J."/>
            <person name="Labutti K."/>
            <person name="Salamov A."/>
            <person name="Andreopoulos B."/>
            <person name="Baker S.E."/>
            <person name="Barry K."/>
            <person name="Bills G."/>
            <person name="Bluhm B.H."/>
            <person name="Cannon C."/>
            <person name="Castanera R."/>
            <person name="Culley D.E."/>
            <person name="Daum C."/>
            <person name="Ezra D."/>
            <person name="Gonzalez J.B."/>
            <person name="Henrissat B."/>
            <person name="Kuo A."/>
            <person name="Liang C."/>
            <person name="Lipzen A."/>
            <person name="Lutzoni F."/>
            <person name="Magnuson J."/>
            <person name="Mondo S."/>
            <person name="Nolan M."/>
            <person name="Ohm R."/>
            <person name="Pangilinan J."/>
            <person name="Park H.-J."/>
            <person name="Ramirez L."/>
            <person name="Alfaro M."/>
            <person name="Sun H."/>
            <person name="Tritt A."/>
            <person name="Yoshinaga Y."/>
            <person name="Zwiers L.-H."/>
            <person name="Turgeon B.G."/>
            <person name="Goodwin S.B."/>
            <person name="Spatafora J.W."/>
            <person name="Crous P.W."/>
            <person name="Grigoriev I.V."/>
        </authorList>
    </citation>
    <scope>NUCLEOTIDE SEQUENCE</scope>
    <source>
        <strain evidence="1">IPT5</strain>
    </source>
</reference>
<organism evidence="1 2">
    <name type="scientific">Plenodomus tracheiphilus IPT5</name>
    <dbReference type="NCBI Taxonomy" id="1408161"/>
    <lineage>
        <taxon>Eukaryota</taxon>
        <taxon>Fungi</taxon>
        <taxon>Dikarya</taxon>
        <taxon>Ascomycota</taxon>
        <taxon>Pezizomycotina</taxon>
        <taxon>Dothideomycetes</taxon>
        <taxon>Pleosporomycetidae</taxon>
        <taxon>Pleosporales</taxon>
        <taxon>Pleosporineae</taxon>
        <taxon>Leptosphaeriaceae</taxon>
        <taxon>Plenodomus</taxon>
    </lineage>
</organism>
<name>A0A6A7BQ27_9PLEO</name>
<evidence type="ECO:0000313" key="1">
    <source>
        <dbReference type="EMBL" id="KAF2856805.1"/>
    </source>
</evidence>
<dbReference type="Proteomes" id="UP000799423">
    <property type="component" value="Unassembled WGS sequence"/>
</dbReference>
<evidence type="ECO:0008006" key="3">
    <source>
        <dbReference type="Google" id="ProtNLM"/>
    </source>
</evidence>
<dbReference type="PANTHER" id="PTHR42085:SF1">
    <property type="entry name" value="F-BOX DOMAIN-CONTAINING PROTEIN"/>
    <property type="match status" value="1"/>
</dbReference>
<sequence>MATAAVAGPAPLSPAVARSPFFHMPHELRAEVYEFIFSDSPIPPNDNDDAASMPVSSELGQLRLVSRQTNQEARKTFLLEVIHVINWDPERVARQPNVYMDRISSLGEDALQQIKHIAFRITNGNVDYIDPLHLDIDPDYVDPGQHRVIRRGLQLLESVTIVLDLPYIETIEGRETRIRQESNLANKISLFTHVNKLIIQNIFHRTKFPYCAETGEQHWTILEWEDDSDIVNDDR</sequence>
<evidence type="ECO:0000313" key="2">
    <source>
        <dbReference type="Proteomes" id="UP000799423"/>
    </source>
</evidence>
<accession>A0A6A7BQ27</accession>
<dbReference type="OrthoDB" id="3780296at2759"/>
<keyword evidence="2" id="KW-1185">Reference proteome</keyword>
<dbReference type="PANTHER" id="PTHR42085">
    <property type="entry name" value="F-BOX DOMAIN-CONTAINING PROTEIN"/>
    <property type="match status" value="1"/>
</dbReference>